<feature type="chain" id="PRO_5046449684" evidence="3">
    <location>
        <begin position="23"/>
        <end position="488"/>
    </location>
</feature>
<feature type="signal peptide" evidence="3">
    <location>
        <begin position="1"/>
        <end position="22"/>
    </location>
</feature>
<dbReference type="InterPro" id="IPR012338">
    <property type="entry name" value="Beta-lactam/transpept-like"/>
</dbReference>
<keyword evidence="2 4" id="KW-0378">Hydrolase</keyword>
<reference evidence="5" key="1">
    <citation type="submission" date="2024-04" db="EMBL/GenBank/DDBJ databases">
        <title>Phylogenomic analyses of a clade within the roseobacter group suggest taxonomic reassignments of species of the genera Aestuariivita, Citreicella, Loktanella, Nautella, Pelagibaca, Ruegeria, Thalassobius, Thiobacimonas and Tropicibacter, and the proposal o.</title>
        <authorList>
            <person name="Jeon C.O."/>
        </authorList>
    </citation>
    <scope>NUCLEOTIDE SEQUENCE [LARGE SCALE GENOMIC DNA]</scope>
    <source>
        <strain evidence="5">BS5-3</strain>
    </source>
</reference>
<sequence length="488" mass="52862">MSLSRRALLATGLSSFATGLVAAPLQSSMRPIARVVPEDAVAQHIARSGLSGQVAFVAADINTGEIVENIAPDLPQPPASVTKAFTALYGLETLGVDYQFETRIIAAGRVENGILEGDLILAGGGDPNLVTDDLAALAQSLKETGLREVKGDFLVWDGALTNLDEIDAEQEDYLGYNPTVTGLNLNFNRVHFEWKRAGERFETTMDARSENYRPAVSIARMQIVDRASPVFTYRDLGEIDAWTVARSALNNAGSRWLPVRHPALYCGEVFATFARSHGIVLQPPKEVADLPDGPVLATHRGVPMTNLMQGMLRYSTNLTAEATGLKSTAHAVRQNRGLRTSALGMARWAADRAPGTAPAFVDHSGLGDASRVTAGDMVRFLLADNVRPTLHPIMRVIPLVDADRNAIANDRALIRAKTGTLNFVSSLAGYMRTSSGRDLAFAYFASDLEARDVGKQHGSENPPGSRSWNTRARRLQQQILQHWALRAS</sequence>
<keyword evidence="3" id="KW-0732">Signal</keyword>
<gene>
    <name evidence="4" type="primary">dacB</name>
    <name evidence="4" type="ORF">AABB29_18715</name>
</gene>
<dbReference type="Gene3D" id="3.40.710.10">
    <property type="entry name" value="DD-peptidase/beta-lactamase superfamily"/>
    <property type="match status" value="2"/>
</dbReference>
<protein>
    <submittedName>
        <fullName evidence="4">D-alanyl-D-alanine carboxypeptidase/D-alanyl-D-alanine-endopeptidase</fullName>
        <ecNumber evidence="4">3.4.16.4</ecNumber>
    </submittedName>
</protein>
<dbReference type="Pfam" id="PF02113">
    <property type="entry name" value="Peptidase_S13"/>
    <property type="match status" value="1"/>
</dbReference>
<dbReference type="PANTHER" id="PTHR30023:SF0">
    <property type="entry name" value="PENICILLIN-SENSITIVE CARBOXYPEPTIDASE A"/>
    <property type="match status" value="1"/>
</dbReference>
<keyword evidence="4" id="KW-0645">Protease</keyword>
<dbReference type="NCBIfam" id="TIGR00666">
    <property type="entry name" value="PBP4"/>
    <property type="match status" value="1"/>
</dbReference>
<name>A0ABZ2V2W6_9RHOB</name>
<keyword evidence="5" id="KW-1185">Reference proteome</keyword>
<dbReference type="RefSeq" id="WP_341366956.1">
    <property type="nucleotide sequence ID" value="NZ_CP150951.2"/>
</dbReference>
<dbReference type="Gene3D" id="3.50.80.20">
    <property type="entry name" value="D-Ala-D-Ala carboxypeptidase C, peptidase S13"/>
    <property type="match status" value="1"/>
</dbReference>
<evidence type="ECO:0000256" key="3">
    <source>
        <dbReference type="SAM" id="SignalP"/>
    </source>
</evidence>
<evidence type="ECO:0000313" key="4">
    <source>
        <dbReference type="EMBL" id="WZC48843.1"/>
    </source>
</evidence>
<dbReference type="InterPro" id="IPR000667">
    <property type="entry name" value="Peptidase_S13"/>
</dbReference>
<keyword evidence="4" id="KW-0121">Carboxypeptidase</keyword>
<dbReference type="EMBL" id="CP150951">
    <property type="protein sequence ID" value="WZC48843.1"/>
    <property type="molecule type" value="Genomic_DNA"/>
</dbReference>
<dbReference type="EC" id="3.4.16.4" evidence="4"/>
<dbReference type="SUPFAM" id="SSF56601">
    <property type="entry name" value="beta-lactamase/transpeptidase-like"/>
    <property type="match status" value="1"/>
</dbReference>
<dbReference type="GO" id="GO:0009002">
    <property type="term" value="F:serine-type D-Ala-D-Ala carboxypeptidase activity"/>
    <property type="evidence" value="ECO:0007669"/>
    <property type="project" value="UniProtKB-EC"/>
</dbReference>
<dbReference type="PANTHER" id="PTHR30023">
    <property type="entry name" value="D-ALANYL-D-ALANINE CARBOXYPEPTIDASE"/>
    <property type="match status" value="1"/>
</dbReference>
<dbReference type="PRINTS" id="PR00922">
    <property type="entry name" value="DADACBPTASE3"/>
</dbReference>
<evidence type="ECO:0000256" key="1">
    <source>
        <dbReference type="ARBA" id="ARBA00006096"/>
    </source>
</evidence>
<comment type="similarity">
    <text evidence="1">Belongs to the peptidase S13 family.</text>
</comment>
<proteinExistence type="inferred from homology"/>
<organism evidence="4 5">
    <name type="scientific">Yoonia phaeophyticola</name>
    <dbReference type="NCBI Taxonomy" id="3137369"/>
    <lineage>
        <taxon>Bacteria</taxon>
        <taxon>Pseudomonadati</taxon>
        <taxon>Pseudomonadota</taxon>
        <taxon>Alphaproteobacteria</taxon>
        <taxon>Rhodobacterales</taxon>
        <taxon>Paracoccaceae</taxon>
        <taxon>Yoonia</taxon>
    </lineage>
</organism>
<evidence type="ECO:0000256" key="2">
    <source>
        <dbReference type="ARBA" id="ARBA00022801"/>
    </source>
</evidence>
<dbReference type="Proteomes" id="UP001440612">
    <property type="component" value="Chromosome"/>
</dbReference>
<accession>A0ABZ2V2W6</accession>
<evidence type="ECO:0000313" key="5">
    <source>
        <dbReference type="Proteomes" id="UP001440612"/>
    </source>
</evidence>